<dbReference type="Proteomes" id="UP001397290">
    <property type="component" value="Unassembled WGS sequence"/>
</dbReference>
<gene>
    <name evidence="2" type="ORF">G3M48_005910</name>
</gene>
<evidence type="ECO:0000313" key="2">
    <source>
        <dbReference type="EMBL" id="KAK8144363.1"/>
    </source>
</evidence>
<organism evidence="2 3">
    <name type="scientific">Beauveria asiatica</name>
    <dbReference type="NCBI Taxonomy" id="1069075"/>
    <lineage>
        <taxon>Eukaryota</taxon>
        <taxon>Fungi</taxon>
        <taxon>Dikarya</taxon>
        <taxon>Ascomycota</taxon>
        <taxon>Pezizomycotina</taxon>
        <taxon>Sordariomycetes</taxon>
        <taxon>Hypocreomycetidae</taxon>
        <taxon>Hypocreales</taxon>
        <taxon>Cordycipitaceae</taxon>
        <taxon>Beauveria</taxon>
    </lineage>
</organism>
<feature type="compositionally biased region" description="Polar residues" evidence="1">
    <location>
        <begin position="28"/>
        <end position="41"/>
    </location>
</feature>
<dbReference type="EMBL" id="JAAHCF010000397">
    <property type="protein sequence ID" value="KAK8144363.1"/>
    <property type="molecule type" value="Genomic_DNA"/>
</dbReference>
<proteinExistence type="predicted"/>
<feature type="region of interest" description="Disordered" evidence="1">
    <location>
        <begin position="59"/>
        <end position="94"/>
    </location>
</feature>
<accession>A0AAW0RQM4</accession>
<keyword evidence="3" id="KW-1185">Reference proteome</keyword>
<name>A0AAW0RQM4_9HYPO</name>
<protein>
    <submittedName>
        <fullName evidence="2">Uncharacterized protein</fullName>
    </submittedName>
</protein>
<reference evidence="2 3" key="1">
    <citation type="submission" date="2020-02" db="EMBL/GenBank/DDBJ databases">
        <title>Comparative genomics of the hypocrealean fungal genus Beauvera.</title>
        <authorList>
            <person name="Showalter D.N."/>
            <person name="Bushley K.E."/>
            <person name="Rehner S.A."/>
        </authorList>
    </citation>
    <scope>NUCLEOTIDE SEQUENCE [LARGE SCALE GENOMIC DNA]</scope>
    <source>
        <strain evidence="2 3">ARSEF4384</strain>
    </source>
</reference>
<sequence length="163" mass="17918">MPCPHQPSPGKNMRNKKRAHVPRRAPSNLVSHSPSMPSLTRHQCHRRPAAPVLPRNYIQHSSHSQHHHTSPAGVPPPITNLPARPSPTRHGITKRPEYSCSQLTRHPLLNFATATGHQEGWSLVGPSSPAAIGHRFHLFLVHGLAFLQATAPVLAKCTIKSHN</sequence>
<feature type="compositionally biased region" description="Basic residues" evidence="1">
    <location>
        <begin position="13"/>
        <end position="23"/>
    </location>
</feature>
<evidence type="ECO:0000313" key="3">
    <source>
        <dbReference type="Proteomes" id="UP001397290"/>
    </source>
</evidence>
<evidence type="ECO:0000256" key="1">
    <source>
        <dbReference type="SAM" id="MobiDB-lite"/>
    </source>
</evidence>
<dbReference type="AlphaFoldDB" id="A0AAW0RQM4"/>
<comment type="caution">
    <text evidence="2">The sequence shown here is derived from an EMBL/GenBank/DDBJ whole genome shotgun (WGS) entry which is preliminary data.</text>
</comment>
<feature type="region of interest" description="Disordered" evidence="1">
    <location>
        <begin position="1"/>
        <end position="45"/>
    </location>
</feature>